<evidence type="ECO:0000259" key="1">
    <source>
        <dbReference type="Pfam" id="PF24536"/>
    </source>
</evidence>
<dbReference type="AlphaFoldDB" id="A0AAN9G1R3"/>
<dbReference type="InterPro" id="IPR057106">
    <property type="entry name" value="NXPE4_C"/>
</dbReference>
<dbReference type="Pfam" id="PF24536">
    <property type="entry name" value="NXPE4_C"/>
    <property type="match status" value="1"/>
</dbReference>
<reference evidence="2 3" key="1">
    <citation type="submission" date="2024-02" db="EMBL/GenBank/DDBJ databases">
        <title>Chromosome-scale genome assembly of the rough periwinkle Littorina saxatilis.</title>
        <authorList>
            <person name="De Jode A."/>
            <person name="Faria R."/>
            <person name="Formenti G."/>
            <person name="Sims Y."/>
            <person name="Smith T.P."/>
            <person name="Tracey A."/>
            <person name="Wood J.M.D."/>
            <person name="Zagrodzka Z.B."/>
            <person name="Johannesson K."/>
            <person name="Butlin R.K."/>
            <person name="Leder E.H."/>
        </authorList>
    </citation>
    <scope>NUCLEOTIDE SEQUENCE [LARGE SCALE GENOMIC DNA]</scope>
    <source>
        <strain evidence="2">Snail1</strain>
        <tissue evidence="2">Muscle</tissue>
    </source>
</reference>
<evidence type="ECO:0000313" key="3">
    <source>
        <dbReference type="Proteomes" id="UP001374579"/>
    </source>
</evidence>
<organism evidence="2 3">
    <name type="scientific">Littorina saxatilis</name>
    <dbReference type="NCBI Taxonomy" id="31220"/>
    <lineage>
        <taxon>Eukaryota</taxon>
        <taxon>Metazoa</taxon>
        <taxon>Spiralia</taxon>
        <taxon>Lophotrochozoa</taxon>
        <taxon>Mollusca</taxon>
        <taxon>Gastropoda</taxon>
        <taxon>Caenogastropoda</taxon>
        <taxon>Littorinimorpha</taxon>
        <taxon>Littorinoidea</taxon>
        <taxon>Littorinidae</taxon>
        <taxon>Littorina</taxon>
    </lineage>
</organism>
<dbReference type="PANTHER" id="PTHR16165:SF5">
    <property type="entry name" value="NXPE FAMILY MEMBER 3"/>
    <property type="match status" value="1"/>
</dbReference>
<evidence type="ECO:0000313" key="2">
    <source>
        <dbReference type="EMBL" id="KAK7092148.1"/>
    </source>
</evidence>
<gene>
    <name evidence="2" type="ORF">V1264_009745</name>
</gene>
<proteinExistence type="predicted"/>
<name>A0AAN9G1R3_9CAEN</name>
<dbReference type="EMBL" id="JBAMIC010000022">
    <property type="protein sequence ID" value="KAK7092148.1"/>
    <property type="molecule type" value="Genomic_DNA"/>
</dbReference>
<protein>
    <recommendedName>
        <fullName evidence="1">NXPE C-terminal domain-containing protein</fullName>
    </recommendedName>
</protein>
<feature type="domain" description="NXPE C-terminal" evidence="1">
    <location>
        <begin position="47"/>
        <end position="270"/>
    </location>
</feature>
<dbReference type="Proteomes" id="UP001374579">
    <property type="component" value="Unassembled WGS sequence"/>
</dbReference>
<dbReference type="PANTHER" id="PTHR16165">
    <property type="entry name" value="NXPE FAMILY MEMBER"/>
    <property type="match status" value="1"/>
</dbReference>
<comment type="caution">
    <text evidence="2">The sequence shown here is derived from an EMBL/GenBank/DDBJ whole genome shotgun (WGS) entry which is preliminary data.</text>
</comment>
<keyword evidence="3" id="KW-1185">Reference proteome</keyword>
<accession>A0AAN9G1R3</accession>
<sequence>MSFRVTEAFSLPLDNHPLIRNKICHNTSPRDTWTSQSPRGFWDNDQWRPLDCDLPPLTASLLSRCLHNTTVLLLGDSNARQILEAMNSTAQCQESDGELGLHDPVHVHCPGDLRLTWIPHAYPFYSGGSHSWTDTRAKHAPSFSLDRLPSTGNYVILIHLYMHFSPAHTSVYALHVRDTARAVRDLVTRNPQVKVFVRGPHAVGGNTFRLAGDYHAERCTRVLRHEFRHLRQHVFFLDVWDMTVANENYDVHPSHQTVRAVTTTMLSHLCSPDG</sequence>